<feature type="compositionally biased region" description="Low complexity" evidence="1">
    <location>
        <begin position="420"/>
        <end position="430"/>
    </location>
</feature>
<feature type="region of interest" description="Disordered" evidence="1">
    <location>
        <begin position="132"/>
        <end position="301"/>
    </location>
</feature>
<dbReference type="GeneID" id="72002570"/>
<gene>
    <name evidence="2" type="ORF">C8Q71DRAFT_727255</name>
</gene>
<protein>
    <submittedName>
        <fullName evidence="2">Uncharacterized protein</fullName>
    </submittedName>
</protein>
<feature type="compositionally biased region" description="Basic residues" evidence="1">
    <location>
        <begin position="396"/>
        <end position="411"/>
    </location>
</feature>
<feature type="compositionally biased region" description="Polar residues" evidence="1">
    <location>
        <begin position="216"/>
        <end position="237"/>
    </location>
</feature>
<feature type="compositionally biased region" description="Low complexity" evidence="1">
    <location>
        <begin position="152"/>
        <end position="179"/>
    </location>
</feature>
<feature type="compositionally biased region" description="Polar residues" evidence="1">
    <location>
        <begin position="137"/>
        <end position="151"/>
    </location>
</feature>
<dbReference type="EMBL" id="JADCUA010000029">
    <property type="protein sequence ID" value="KAH9830780.1"/>
    <property type="molecule type" value="Genomic_DNA"/>
</dbReference>
<name>A0ABQ8K209_9APHY</name>
<feature type="compositionally biased region" description="Gly residues" evidence="1">
    <location>
        <begin position="750"/>
        <end position="786"/>
    </location>
</feature>
<reference evidence="2 3" key="1">
    <citation type="journal article" date="2021" name="Environ. Microbiol.">
        <title>Gene family expansions and transcriptome signatures uncover fungal adaptations to wood decay.</title>
        <authorList>
            <person name="Hage H."/>
            <person name="Miyauchi S."/>
            <person name="Viragh M."/>
            <person name="Drula E."/>
            <person name="Min B."/>
            <person name="Chaduli D."/>
            <person name="Navarro D."/>
            <person name="Favel A."/>
            <person name="Norest M."/>
            <person name="Lesage-Meessen L."/>
            <person name="Balint B."/>
            <person name="Merenyi Z."/>
            <person name="de Eugenio L."/>
            <person name="Morin E."/>
            <person name="Martinez A.T."/>
            <person name="Baldrian P."/>
            <person name="Stursova M."/>
            <person name="Martinez M.J."/>
            <person name="Novotny C."/>
            <person name="Magnuson J.K."/>
            <person name="Spatafora J.W."/>
            <person name="Maurice S."/>
            <person name="Pangilinan J."/>
            <person name="Andreopoulos W."/>
            <person name="LaButti K."/>
            <person name="Hundley H."/>
            <person name="Na H."/>
            <person name="Kuo A."/>
            <person name="Barry K."/>
            <person name="Lipzen A."/>
            <person name="Henrissat B."/>
            <person name="Riley R."/>
            <person name="Ahrendt S."/>
            <person name="Nagy L.G."/>
            <person name="Grigoriev I.V."/>
            <person name="Martin F."/>
            <person name="Rosso M.N."/>
        </authorList>
    </citation>
    <scope>NUCLEOTIDE SEQUENCE [LARGE SCALE GENOMIC DNA]</scope>
    <source>
        <strain evidence="2 3">CIRM-BRFM 1785</strain>
    </source>
</reference>
<proteinExistence type="predicted"/>
<dbReference type="RefSeq" id="XP_047774041.1">
    <property type="nucleotide sequence ID" value="XM_047921838.1"/>
</dbReference>
<feature type="compositionally biased region" description="Basic and acidic residues" evidence="1">
    <location>
        <begin position="458"/>
        <end position="467"/>
    </location>
</feature>
<feature type="region of interest" description="Disordered" evidence="1">
    <location>
        <begin position="726"/>
        <end position="786"/>
    </location>
</feature>
<feature type="compositionally biased region" description="Pro residues" evidence="1">
    <location>
        <begin position="734"/>
        <end position="749"/>
    </location>
</feature>
<comment type="caution">
    <text evidence="2">The sequence shown here is derived from an EMBL/GenBank/DDBJ whole genome shotgun (WGS) entry which is preliminary data.</text>
</comment>
<evidence type="ECO:0000313" key="3">
    <source>
        <dbReference type="Proteomes" id="UP000814176"/>
    </source>
</evidence>
<feature type="region of interest" description="Disordered" evidence="1">
    <location>
        <begin position="319"/>
        <end position="472"/>
    </location>
</feature>
<keyword evidence="3" id="KW-1185">Reference proteome</keyword>
<evidence type="ECO:0000256" key="1">
    <source>
        <dbReference type="SAM" id="MobiDB-lite"/>
    </source>
</evidence>
<accession>A0ABQ8K209</accession>
<feature type="compositionally biased region" description="Polar residues" evidence="1">
    <location>
        <begin position="372"/>
        <end position="381"/>
    </location>
</feature>
<feature type="region of interest" description="Disordered" evidence="1">
    <location>
        <begin position="1"/>
        <end position="95"/>
    </location>
</feature>
<organism evidence="2 3">
    <name type="scientific">Rhodofomes roseus</name>
    <dbReference type="NCBI Taxonomy" id="34475"/>
    <lineage>
        <taxon>Eukaryota</taxon>
        <taxon>Fungi</taxon>
        <taxon>Dikarya</taxon>
        <taxon>Basidiomycota</taxon>
        <taxon>Agaricomycotina</taxon>
        <taxon>Agaricomycetes</taxon>
        <taxon>Polyporales</taxon>
        <taxon>Rhodofomes</taxon>
    </lineage>
</organism>
<sequence length="786" mass="85714">MHSPAASSPAVDPQGSPPKLLNARQDDYNAPPSLTPIEDYRTVGQDPLSSPPSSERRSLSYAEMAANPPTPSDGQRATMVTKPRSPTLPVSPHLTTLNDAEFPAAAREVEQSGGEWHVVANKKKSLRQMKFRKLKNKAQQPTKKTPDVGSNTITTATSEAATTDAAAHAATLEAAVHAAMPNATSEASSSEPRKRRRTATDLDDDDGPRMSDRQQDPATSSTNAQAKTNEPWQSNRSPVGANTADERDIAEAMNIDFAVATESSSDESTPRRSRKGKGEARTAAPLAKAPSYSPSISVLHGREETNGHMQFVYQGEEFLFPRPPSSSPIAMPVTPSPSRGRRSHTATPSRPAKGRRWADESDDEFTSPIPPSQTSSRQSDVSMFDTPLPAPQGSSRNRRRCKQRANRRRLSRLAQTARGASSSASASLASSDDEEVPFDVDSLDHDATVPPRSLWRKPQGDRPDWKARGMAPTQKDAWDVIDDTEPVVAVQIPNHGTEEPGLEERIAAITNAFARILHLPNVAIIPAYSIEGFHGPNKEPNWYLARGLNLLVCIALVRMGWLNSSFITLNFDFWRDSNPLLCGMWRLIHRFGAQSKEEYRRLIHRELLGPELYGIISVALTRDVARGGYWESHSHDEAFTKLLDSVDVDLIPARTVGNMTEMVVVLHIKPPTAHRKDWLRFCDALRKHGFGSQETGHPIAFIGRLWCGYCHSLGHTSPFCSVRSTIGWHDDQPQQPPAQAAPPPPPPNGGAPGGRGRGRGQRGGGTQRGRGGRARGIGGMGGHGYM</sequence>
<evidence type="ECO:0000313" key="2">
    <source>
        <dbReference type="EMBL" id="KAH9830780.1"/>
    </source>
</evidence>
<dbReference type="Proteomes" id="UP000814176">
    <property type="component" value="Unassembled WGS sequence"/>
</dbReference>